<comment type="caution">
    <text evidence="3">The sequence shown here is derived from an EMBL/GenBank/DDBJ whole genome shotgun (WGS) entry which is preliminary data.</text>
</comment>
<feature type="domain" description="Peptidase S9 prolyl oligopeptidase catalytic" evidence="1">
    <location>
        <begin position="573"/>
        <end position="770"/>
    </location>
</feature>
<dbReference type="PANTHER" id="PTHR11731:SF193">
    <property type="entry name" value="DIPEPTIDYL PEPTIDASE 9"/>
    <property type="match status" value="1"/>
</dbReference>
<accession>A0ABY0BYP7</accession>
<dbReference type="Pfam" id="PF00930">
    <property type="entry name" value="DPPIV_N"/>
    <property type="match status" value="1"/>
</dbReference>
<organism evidence="3 4">
    <name type="scientific">Aliidiomarina sedimenti</name>
    <dbReference type="NCBI Taxonomy" id="1933879"/>
    <lineage>
        <taxon>Bacteria</taxon>
        <taxon>Pseudomonadati</taxon>
        <taxon>Pseudomonadota</taxon>
        <taxon>Gammaproteobacteria</taxon>
        <taxon>Alteromonadales</taxon>
        <taxon>Idiomarinaceae</taxon>
        <taxon>Aliidiomarina</taxon>
    </lineage>
</organism>
<gene>
    <name evidence="3" type="ORF">CWE12_10325</name>
</gene>
<proteinExistence type="predicted"/>
<dbReference type="PANTHER" id="PTHR11731">
    <property type="entry name" value="PROTEASE FAMILY S9B,C DIPEPTIDYL-PEPTIDASE IV-RELATED"/>
    <property type="match status" value="1"/>
</dbReference>
<sequence>MTLSTFLRHQRVTALALVTGLTLVACSSTESRYQGTQRNLHTTFELSDIYQEDTFDVESFPTSRWLADGRGYTTLEAGSNDGQDIVLYAATGEQLEVMVSASELTPDGAETALTIADYQWSDDASKVLIFTNTRRSWRTHTLGDYWVLDRNSGELLQLGADMPEATLQFAKFNPSADRVAFVMENNLYVQVLADRSVTQLTDDGSTHIINGTFDWVNEEEFSLRDGFRWSPDGEHIAYWQLDTSDVPMFTMIDNVSELYPTLTEFPYPKVGETNSAMRIGVIPSRGGETTWMQVPGEPRDHYLVRMEWAGNSDELLIQQMNRAQNTMHLWVAEREQGDVQRLLTEQSDAWVEQVDDIQFFNNGQSFTWLSERNGFRQLYRVDRNEQGAELSPLTNGEHQDYDIIDVKQIVINADNQGWVYYVAAPDTPLQRVLMRAAIQPQADSATTAERLTPADWTGTHDYQIDAKGEFAIHSYASIGQAPQTRMLSLPDHKVVSDLELNETLADTLAERITSETEFFRVEARDGLELDAYIMRPADLDPSKSYPLLMYVYGEPWGQTVADNWLGHSWLWHEYLTQQGFIVVSVDNRGTRSPRGQAWRHSIYQQLGVITVRDQADALDAIVDRWDYVDSERVAIWGHSGGGSQTLNALFRYPEKFHAGIALAPVPDLRLYDTIYQERYSGLLPEAAESYQYTSAVTHAENLQGDLLLVHGTADDNVHYQGSERLIDELVRAQKQFRFMAYPNRTHSISEGEGTSLHLRTMMTEFLQQSLRLAKPCN</sequence>
<keyword evidence="4" id="KW-1185">Reference proteome</keyword>
<dbReference type="SUPFAM" id="SSF82171">
    <property type="entry name" value="DPP6 N-terminal domain-like"/>
    <property type="match status" value="1"/>
</dbReference>
<reference evidence="3 4" key="1">
    <citation type="journal article" date="2018" name="Front. Microbiol.">
        <title>Genome-Based Analysis Reveals the Taxonomy and Diversity of the Family Idiomarinaceae.</title>
        <authorList>
            <person name="Liu Y."/>
            <person name="Lai Q."/>
            <person name="Shao Z."/>
        </authorList>
    </citation>
    <scope>NUCLEOTIDE SEQUENCE [LARGE SCALE GENOMIC DNA]</scope>
    <source>
        <strain evidence="3 4">GBSy1</strain>
    </source>
</reference>
<evidence type="ECO:0000259" key="1">
    <source>
        <dbReference type="Pfam" id="PF00326"/>
    </source>
</evidence>
<dbReference type="Gene3D" id="3.40.50.1820">
    <property type="entry name" value="alpha/beta hydrolase"/>
    <property type="match status" value="1"/>
</dbReference>
<dbReference type="Gene3D" id="2.140.10.30">
    <property type="entry name" value="Dipeptidylpeptidase IV, N-terminal domain"/>
    <property type="match status" value="1"/>
</dbReference>
<dbReference type="RefSeq" id="WP_126789632.1">
    <property type="nucleotide sequence ID" value="NZ_PIPN01000004.1"/>
</dbReference>
<name>A0ABY0BYP7_9GAMM</name>
<dbReference type="EMBL" id="PIPN01000004">
    <property type="protein sequence ID" value="RUO29366.1"/>
    <property type="molecule type" value="Genomic_DNA"/>
</dbReference>
<dbReference type="InterPro" id="IPR050278">
    <property type="entry name" value="Serine_Prot_S9B/DPPIV"/>
</dbReference>
<dbReference type="InterPro" id="IPR001375">
    <property type="entry name" value="Peptidase_S9_cat"/>
</dbReference>
<feature type="domain" description="Dipeptidylpeptidase IV N-terminal" evidence="2">
    <location>
        <begin position="121"/>
        <end position="479"/>
    </location>
</feature>
<protein>
    <submittedName>
        <fullName evidence="3">S9 family peptidase</fullName>
    </submittedName>
</protein>
<evidence type="ECO:0000313" key="4">
    <source>
        <dbReference type="Proteomes" id="UP000287410"/>
    </source>
</evidence>
<evidence type="ECO:0000259" key="2">
    <source>
        <dbReference type="Pfam" id="PF00930"/>
    </source>
</evidence>
<dbReference type="InterPro" id="IPR029058">
    <property type="entry name" value="AB_hydrolase_fold"/>
</dbReference>
<dbReference type="SUPFAM" id="SSF53474">
    <property type="entry name" value="alpha/beta-Hydrolases"/>
    <property type="match status" value="1"/>
</dbReference>
<dbReference type="Pfam" id="PF00326">
    <property type="entry name" value="Peptidase_S9"/>
    <property type="match status" value="1"/>
</dbReference>
<evidence type="ECO:0000313" key="3">
    <source>
        <dbReference type="EMBL" id="RUO29366.1"/>
    </source>
</evidence>
<dbReference type="Proteomes" id="UP000287410">
    <property type="component" value="Unassembled WGS sequence"/>
</dbReference>
<dbReference type="InterPro" id="IPR002469">
    <property type="entry name" value="Peptidase_S9B_N"/>
</dbReference>